<dbReference type="PRINTS" id="PR00081">
    <property type="entry name" value="GDHRDH"/>
</dbReference>
<dbReference type="Gene3D" id="3.40.50.720">
    <property type="entry name" value="NAD(P)-binding Rossmann-like Domain"/>
    <property type="match status" value="1"/>
</dbReference>
<dbReference type="FunFam" id="3.40.50.720:FF:000084">
    <property type="entry name" value="Short-chain dehydrogenase reductase"/>
    <property type="match status" value="1"/>
</dbReference>
<dbReference type="GO" id="GO:0016616">
    <property type="term" value="F:oxidoreductase activity, acting on the CH-OH group of donors, NAD or NADP as acceptor"/>
    <property type="evidence" value="ECO:0007669"/>
    <property type="project" value="TreeGrafter"/>
</dbReference>
<evidence type="ECO:0000256" key="1">
    <source>
        <dbReference type="ARBA" id="ARBA00006484"/>
    </source>
</evidence>
<dbReference type="PANTHER" id="PTHR42760:SF133">
    <property type="entry name" value="3-OXOACYL-[ACYL-CARRIER-PROTEIN] REDUCTASE"/>
    <property type="match status" value="1"/>
</dbReference>
<dbReference type="Pfam" id="PF13561">
    <property type="entry name" value="adh_short_C2"/>
    <property type="match status" value="1"/>
</dbReference>
<dbReference type="AlphaFoldDB" id="A0A6J5YBU2"/>
<dbReference type="EMBL" id="CAEMXZ010000056">
    <property type="protein sequence ID" value="CAB4323590.1"/>
    <property type="molecule type" value="Genomic_DNA"/>
</dbReference>
<dbReference type="CDD" id="cd05233">
    <property type="entry name" value="SDR_c"/>
    <property type="match status" value="1"/>
</dbReference>
<dbReference type="InterPro" id="IPR036291">
    <property type="entry name" value="NAD(P)-bd_dom_sf"/>
</dbReference>
<keyword evidence="2" id="KW-0560">Oxidoreductase</keyword>
<dbReference type="PRINTS" id="PR00080">
    <property type="entry name" value="SDRFAMILY"/>
</dbReference>
<dbReference type="PANTHER" id="PTHR42760">
    <property type="entry name" value="SHORT-CHAIN DEHYDROGENASES/REDUCTASES FAMILY MEMBER"/>
    <property type="match status" value="1"/>
</dbReference>
<name>A0A6J5YBU2_9ZZZZ</name>
<dbReference type="NCBIfam" id="NF005559">
    <property type="entry name" value="PRK07231.1"/>
    <property type="match status" value="1"/>
</dbReference>
<dbReference type="PROSITE" id="PS00061">
    <property type="entry name" value="ADH_SHORT"/>
    <property type="match status" value="1"/>
</dbReference>
<dbReference type="InterPro" id="IPR020904">
    <property type="entry name" value="Sc_DH/Rdtase_CS"/>
</dbReference>
<evidence type="ECO:0000313" key="4">
    <source>
        <dbReference type="EMBL" id="CAB4924395.1"/>
    </source>
</evidence>
<proteinExistence type="inferred from homology"/>
<accession>A0A6J5YBU2</accession>
<reference evidence="3" key="1">
    <citation type="submission" date="2020-05" db="EMBL/GenBank/DDBJ databases">
        <authorList>
            <person name="Chiriac C."/>
            <person name="Salcher M."/>
            <person name="Ghai R."/>
            <person name="Kavagutti S V."/>
        </authorList>
    </citation>
    <scope>NUCLEOTIDE SEQUENCE</scope>
</reference>
<organism evidence="3">
    <name type="scientific">freshwater metagenome</name>
    <dbReference type="NCBI Taxonomy" id="449393"/>
    <lineage>
        <taxon>unclassified sequences</taxon>
        <taxon>metagenomes</taxon>
        <taxon>ecological metagenomes</taxon>
    </lineage>
</organism>
<comment type="similarity">
    <text evidence="1">Belongs to the short-chain dehydrogenases/reductases (SDR) family.</text>
</comment>
<dbReference type="SUPFAM" id="SSF51735">
    <property type="entry name" value="NAD(P)-binding Rossmann-fold domains"/>
    <property type="match status" value="1"/>
</dbReference>
<evidence type="ECO:0000313" key="3">
    <source>
        <dbReference type="EMBL" id="CAB4323590.1"/>
    </source>
</evidence>
<protein>
    <submittedName>
        <fullName evidence="3">Unannotated protein</fullName>
    </submittedName>
</protein>
<gene>
    <name evidence="3" type="ORF">UFOPK1392_01346</name>
    <name evidence="4" type="ORF">UFOPK3733_00272</name>
</gene>
<dbReference type="EMBL" id="CAFBNC010000007">
    <property type="protein sequence ID" value="CAB4924395.1"/>
    <property type="molecule type" value="Genomic_DNA"/>
</dbReference>
<evidence type="ECO:0000256" key="2">
    <source>
        <dbReference type="ARBA" id="ARBA00023002"/>
    </source>
</evidence>
<sequence length="250" mass="25640">MNLTPDLRLDGRVVLVTGASRGLGRAMALGFAAAGADVVVSSRKLDACEVVADEIRVMGRRSIAVQCHVGNWDECESLVNAAVAEFGRIDVLVNNAGIAPVPPSITGITEELFDRTIAVDLKGPVRLTGLVAVHMPAGGSIINISSTASVRNTPFTAVYGAAKAALNSFGQAAALELGPKGIRVNTIVCGPFLTDSFSKVVPTPESVVALAATRALGRIAEPEEIIGTALFLASDASAYMTGALLALDGG</sequence>
<dbReference type="InterPro" id="IPR002347">
    <property type="entry name" value="SDR_fam"/>
</dbReference>